<evidence type="ECO:0000313" key="6">
    <source>
        <dbReference type="EMBL" id="SBV26906.1"/>
    </source>
</evidence>
<dbReference type="PANTHER" id="PTHR30055:SF234">
    <property type="entry name" value="HTH-TYPE TRANSCRIPTIONAL REGULATOR BETI"/>
    <property type="match status" value="1"/>
</dbReference>
<dbReference type="PANTHER" id="PTHR30055">
    <property type="entry name" value="HTH-TYPE TRANSCRIPTIONAL REGULATOR RUTR"/>
    <property type="match status" value="1"/>
</dbReference>
<keyword evidence="2 4" id="KW-0238">DNA-binding</keyword>
<keyword evidence="1" id="KW-0805">Transcription regulation</keyword>
<evidence type="ECO:0000256" key="4">
    <source>
        <dbReference type="PROSITE-ProRule" id="PRU00335"/>
    </source>
</evidence>
<dbReference type="InterPro" id="IPR009057">
    <property type="entry name" value="Homeodomain-like_sf"/>
</dbReference>
<dbReference type="Gene3D" id="1.10.10.60">
    <property type="entry name" value="Homeodomain-like"/>
    <property type="match status" value="1"/>
</dbReference>
<feature type="domain" description="HTH tetR-type" evidence="5">
    <location>
        <begin position="14"/>
        <end position="74"/>
    </location>
</feature>
<dbReference type="EMBL" id="LT598496">
    <property type="protein sequence ID" value="SBV26906.1"/>
    <property type="molecule type" value="Genomic_DNA"/>
</dbReference>
<protein>
    <submittedName>
        <fullName evidence="6">Transcriptional regulator, TetR family</fullName>
    </submittedName>
</protein>
<keyword evidence="7" id="KW-1185">Reference proteome</keyword>
<dbReference type="Pfam" id="PF00440">
    <property type="entry name" value="TetR_N"/>
    <property type="match status" value="1"/>
</dbReference>
<dbReference type="STRING" id="307121.GA0070620_2403"/>
<feature type="DNA-binding region" description="H-T-H motif" evidence="4">
    <location>
        <begin position="37"/>
        <end position="56"/>
    </location>
</feature>
<evidence type="ECO:0000256" key="1">
    <source>
        <dbReference type="ARBA" id="ARBA00023015"/>
    </source>
</evidence>
<evidence type="ECO:0000259" key="5">
    <source>
        <dbReference type="PROSITE" id="PS50977"/>
    </source>
</evidence>
<gene>
    <name evidence="6" type="ORF">GA0070620_2403</name>
</gene>
<keyword evidence="3" id="KW-0804">Transcription</keyword>
<dbReference type="GO" id="GO:0000976">
    <property type="term" value="F:transcription cis-regulatory region binding"/>
    <property type="evidence" value="ECO:0007669"/>
    <property type="project" value="TreeGrafter"/>
</dbReference>
<dbReference type="PRINTS" id="PR00455">
    <property type="entry name" value="HTHTETR"/>
</dbReference>
<evidence type="ECO:0000256" key="2">
    <source>
        <dbReference type="ARBA" id="ARBA00023125"/>
    </source>
</evidence>
<reference evidence="7" key="1">
    <citation type="submission" date="2016-06" db="EMBL/GenBank/DDBJ databases">
        <authorList>
            <person name="Varghese N."/>
        </authorList>
    </citation>
    <scope>NUCLEOTIDE SEQUENCE [LARGE SCALE GENOMIC DNA]</scope>
    <source>
        <strain evidence="7">DSM 45344</strain>
    </source>
</reference>
<organism evidence="6 7">
    <name type="scientific">Micromonospora krabiensis</name>
    <dbReference type="NCBI Taxonomy" id="307121"/>
    <lineage>
        <taxon>Bacteria</taxon>
        <taxon>Bacillati</taxon>
        <taxon>Actinomycetota</taxon>
        <taxon>Actinomycetes</taxon>
        <taxon>Micromonosporales</taxon>
        <taxon>Micromonosporaceae</taxon>
        <taxon>Micromonospora</taxon>
    </lineage>
</organism>
<name>A0A1C3N2W5_9ACTN</name>
<dbReference type="Gene3D" id="1.10.357.10">
    <property type="entry name" value="Tetracycline Repressor, domain 2"/>
    <property type="match status" value="1"/>
</dbReference>
<accession>A0A1C3N2W5</accession>
<dbReference type="GO" id="GO:0003700">
    <property type="term" value="F:DNA-binding transcription factor activity"/>
    <property type="evidence" value="ECO:0007669"/>
    <property type="project" value="TreeGrafter"/>
</dbReference>
<dbReference type="RefSeq" id="WP_091590079.1">
    <property type="nucleotide sequence ID" value="NZ_JBHRWG010000003.1"/>
</dbReference>
<proteinExistence type="predicted"/>
<sequence>MAASVGRRRPTKGDQRERALLDAARELLRHKPLAQLTIDEVAAAAGITRSGFYFYFESKQALLAQLYAETLGASEQEMIEWVESEDLDRAALRRGLARGLRRWKTDGRWLAEAFLNPDPGPEVLAVREKIIGSGCTVISRRIERDARADRTVAVDPKLLSLMAVNLRLTMFAQAYTHPEEQSDDELLDALTDATLRLLYGVLPPTAAAVTGEPAVGAAPTR</sequence>
<dbReference type="Proteomes" id="UP000199393">
    <property type="component" value="Chromosome I"/>
</dbReference>
<evidence type="ECO:0000256" key="3">
    <source>
        <dbReference type="ARBA" id="ARBA00023163"/>
    </source>
</evidence>
<evidence type="ECO:0000313" key="7">
    <source>
        <dbReference type="Proteomes" id="UP000199393"/>
    </source>
</evidence>
<dbReference type="InterPro" id="IPR001647">
    <property type="entry name" value="HTH_TetR"/>
</dbReference>
<dbReference type="OrthoDB" id="5242520at2"/>
<dbReference type="AlphaFoldDB" id="A0A1C3N2W5"/>
<dbReference type="PROSITE" id="PS50977">
    <property type="entry name" value="HTH_TETR_2"/>
    <property type="match status" value="1"/>
</dbReference>
<dbReference type="PATRIC" id="fig|307121.4.peg.2464"/>
<dbReference type="SUPFAM" id="SSF46689">
    <property type="entry name" value="Homeodomain-like"/>
    <property type="match status" value="1"/>
</dbReference>
<dbReference type="InterPro" id="IPR050109">
    <property type="entry name" value="HTH-type_TetR-like_transc_reg"/>
</dbReference>